<evidence type="ECO:0000259" key="3">
    <source>
        <dbReference type="Pfam" id="PF17162"/>
    </source>
</evidence>
<evidence type="ECO:0008006" key="6">
    <source>
        <dbReference type="Google" id="ProtNLM"/>
    </source>
</evidence>
<dbReference type="EMBL" id="LWBO01000002">
    <property type="protein sequence ID" value="OQP54212.1"/>
    <property type="molecule type" value="Genomic_DNA"/>
</dbReference>
<evidence type="ECO:0000259" key="1">
    <source>
        <dbReference type="Pfam" id="PF16313"/>
    </source>
</evidence>
<dbReference type="InterPro" id="IPR033413">
    <property type="entry name" value="DUF5117"/>
</dbReference>
<proteinExistence type="predicted"/>
<feature type="domain" description="EcxA zinc-binding" evidence="1">
    <location>
        <begin position="423"/>
        <end position="732"/>
    </location>
</feature>
<dbReference type="Pfam" id="PF17162">
    <property type="entry name" value="DUF5118"/>
    <property type="match status" value="1"/>
</dbReference>
<comment type="caution">
    <text evidence="4">The sequence shown here is derived from an EMBL/GenBank/DDBJ whole genome shotgun (WGS) entry which is preliminary data.</text>
</comment>
<evidence type="ECO:0000259" key="2">
    <source>
        <dbReference type="Pfam" id="PF17148"/>
    </source>
</evidence>
<feature type="domain" description="DUF5117" evidence="2">
    <location>
        <begin position="108"/>
        <end position="290"/>
    </location>
</feature>
<dbReference type="PANTHER" id="PTHR38478:SF1">
    <property type="entry name" value="ZINC DEPENDENT METALLOPROTEASE DOMAIN LIPOPROTEIN"/>
    <property type="match status" value="1"/>
</dbReference>
<accession>A0ABX3P3K0</accession>
<feature type="domain" description="DUF5118" evidence="3">
    <location>
        <begin position="45"/>
        <end position="92"/>
    </location>
</feature>
<dbReference type="SUPFAM" id="SSF55486">
    <property type="entry name" value="Metalloproteases ('zincins'), catalytic domain"/>
    <property type="match status" value="1"/>
</dbReference>
<name>A0ABX3P3K0_9BACT</name>
<dbReference type="Pfam" id="PF17148">
    <property type="entry name" value="DUF5117"/>
    <property type="match status" value="1"/>
</dbReference>
<dbReference type="Pfam" id="PF16313">
    <property type="entry name" value="DUF4953"/>
    <property type="match status" value="1"/>
</dbReference>
<gene>
    <name evidence="4" type="ORF">A4D02_20940</name>
</gene>
<dbReference type="PANTHER" id="PTHR38478">
    <property type="entry name" value="PEPTIDASE M1A AND M12B"/>
    <property type="match status" value="1"/>
</dbReference>
<sequence>MMTVMGFMVLLACSRNTTKTQALLPQTAQAPVVKTDTTVKRTVLKPYKDVITGKAISQNGLIKVHKIEERYFFEIQDSLIDRDLLVVNRISRAAAGVRPLDGFFGYAGDEIGENVIRFTKGPNNKLFINRISYLDVSHDSSENGLLRSVINSNLQPIVASFEIKAISPNDKGTVIDVTDYINGDNDVFFFNPQVKKSCGLGGLQPDKSYTVKITSFPLNTEVRTIKTYTLGDQLLTYELNSSLVLLPGEPMTPRYFDERVGFFSRGYRNYDAQQGVRADYMITRWRLEPREEDLAKYQRGELVEPKKPIVFYIDPATPKKWVPYLIEGVNAWQRSFEKAGFKNAVYAREAPADDTCWSIDDARHNVIVYKASAIQNASGPQISDPRSGEILESHVNWYHNVQQILRDWYFVQASPNDPNGRKMIFDDSLMGQLIKMVCTHEVGHTLGLQHNFAASWSVPVDSLRSKSYVHVNGHTPSIMDYARFNYVAQPEDSIGVKDLVPRIGVYDDWAIEWGYRWLPGFRTIDDEKAYMNKWIIAQLAKDKRCFFENNSAPDPRNQAEDLGDDAVKAGSYGIRNLQRVVANLEAWTKTPNSDYTDLVKMYREVINQYNRYLNHVMFNIGHMYITQQTVEQGGPFFSYPSRQRIRSAVQFFNEQLFETPSWLNNKALIAKGSGGGIIQTLWIQERFLHGLVEPAMWNWLVFNETNQPKDKSYNYDELLSDLESGIWKELEKHESIDMYRRNVQKVYVAKLIQGVRFGKVGDMGMNDCVTIMQDHINRLYNKICAALPVYKDRESRLHLEDLRDRLKASIDVQKKELPEMPRMVSSRALNGFGDQEQGSLFNSTSLPVQGQKNKGCWEGVEVQTDMFR</sequence>
<protein>
    <recommendedName>
        <fullName evidence="6">DUF5117 domain-containing protein</fullName>
    </recommendedName>
</protein>
<evidence type="ECO:0000313" key="5">
    <source>
        <dbReference type="Proteomes" id="UP000192277"/>
    </source>
</evidence>
<organism evidence="4 5">
    <name type="scientific">Niastella koreensis</name>
    <dbReference type="NCBI Taxonomy" id="354356"/>
    <lineage>
        <taxon>Bacteria</taxon>
        <taxon>Pseudomonadati</taxon>
        <taxon>Bacteroidota</taxon>
        <taxon>Chitinophagia</taxon>
        <taxon>Chitinophagales</taxon>
        <taxon>Chitinophagaceae</taxon>
        <taxon>Niastella</taxon>
    </lineage>
</organism>
<dbReference type="InterPro" id="IPR033428">
    <property type="entry name" value="DUF5118"/>
</dbReference>
<keyword evidence="5" id="KW-1185">Reference proteome</keyword>
<dbReference type="InterPro" id="IPR024079">
    <property type="entry name" value="MetalloPept_cat_dom_sf"/>
</dbReference>
<dbReference type="Gene3D" id="3.40.390.10">
    <property type="entry name" value="Collagenase (Catalytic Domain)"/>
    <property type="match status" value="1"/>
</dbReference>
<reference evidence="4 5" key="1">
    <citation type="submission" date="2016-04" db="EMBL/GenBank/DDBJ databases">
        <authorList>
            <person name="Chen L."/>
            <person name="Zhuang W."/>
            <person name="Wang G."/>
        </authorList>
    </citation>
    <scope>NUCLEOTIDE SEQUENCE [LARGE SCALE GENOMIC DNA]</scope>
    <source>
        <strain evidence="5">GR20</strain>
    </source>
</reference>
<dbReference type="InterPro" id="IPR034032">
    <property type="entry name" value="Zn_MMP-like_bac"/>
</dbReference>
<dbReference type="CDD" id="cd04276">
    <property type="entry name" value="ZnMc_MMP_like_2"/>
    <property type="match status" value="1"/>
</dbReference>
<evidence type="ECO:0000313" key="4">
    <source>
        <dbReference type="EMBL" id="OQP54212.1"/>
    </source>
</evidence>
<dbReference type="InterPro" id="IPR032534">
    <property type="entry name" value="EcxA_zinc-bd"/>
</dbReference>
<dbReference type="Proteomes" id="UP000192277">
    <property type="component" value="Unassembled WGS sequence"/>
</dbReference>